<organism evidence="2">
    <name type="scientific">Arion vulgaris</name>
    <dbReference type="NCBI Taxonomy" id="1028688"/>
    <lineage>
        <taxon>Eukaryota</taxon>
        <taxon>Metazoa</taxon>
        <taxon>Spiralia</taxon>
        <taxon>Lophotrochozoa</taxon>
        <taxon>Mollusca</taxon>
        <taxon>Gastropoda</taxon>
        <taxon>Heterobranchia</taxon>
        <taxon>Euthyneura</taxon>
        <taxon>Panpulmonata</taxon>
        <taxon>Eupulmonata</taxon>
        <taxon>Stylommatophora</taxon>
        <taxon>Helicina</taxon>
        <taxon>Arionoidea</taxon>
        <taxon>Arionidae</taxon>
        <taxon>Arion</taxon>
    </lineage>
</organism>
<dbReference type="EMBL" id="HACG01005737">
    <property type="protein sequence ID" value="CEK52602.1"/>
    <property type="molecule type" value="Transcribed_RNA"/>
</dbReference>
<feature type="non-terminal residue" evidence="2">
    <location>
        <position position="71"/>
    </location>
</feature>
<sequence>QSLTETCQNLERKKEKLVGDLLLKENQVNSLELKVAELNSQQEFEKNKDSTNSRQEAGSDVQSQIIQSLKQ</sequence>
<feature type="compositionally biased region" description="Polar residues" evidence="1">
    <location>
        <begin position="52"/>
        <end position="71"/>
    </location>
</feature>
<name>A0A0B6Y8E1_9EUPU</name>
<evidence type="ECO:0000256" key="1">
    <source>
        <dbReference type="SAM" id="MobiDB-lite"/>
    </source>
</evidence>
<evidence type="ECO:0000313" key="2">
    <source>
        <dbReference type="EMBL" id="CEK52602.1"/>
    </source>
</evidence>
<dbReference type="AlphaFoldDB" id="A0A0B6Y8E1"/>
<feature type="region of interest" description="Disordered" evidence="1">
    <location>
        <begin position="42"/>
        <end position="71"/>
    </location>
</feature>
<gene>
    <name evidence="2" type="primary">ORF17374</name>
</gene>
<accession>A0A0B6Y8E1</accession>
<proteinExistence type="predicted"/>
<protein>
    <submittedName>
        <fullName evidence="2">Uncharacterized protein</fullName>
    </submittedName>
</protein>
<reference evidence="2" key="1">
    <citation type="submission" date="2014-12" db="EMBL/GenBank/DDBJ databases">
        <title>Insight into the proteome of Arion vulgaris.</title>
        <authorList>
            <person name="Aradska J."/>
            <person name="Bulat T."/>
            <person name="Smidak R."/>
            <person name="Sarate P."/>
            <person name="Gangsoo J."/>
            <person name="Sialana F."/>
            <person name="Bilban M."/>
            <person name="Lubec G."/>
        </authorList>
    </citation>
    <scope>NUCLEOTIDE SEQUENCE</scope>
    <source>
        <tissue evidence="2">Skin</tissue>
    </source>
</reference>
<feature type="non-terminal residue" evidence="2">
    <location>
        <position position="1"/>
    </location>
</feature>